<dbReference type="RefSeq" id="YP_009109718.1">
    <property type="nucleotide sequence ID" value="NC_025730.1"/>
</dbReference>
<reference evidence="2 3" key="1">
    <citation type="journal article" date="2013" name="Virus Res.">
        <title>Novel myco-like DNA viruses discovered in the faecal matter of various animals.</title>
        <authorList>
            <person name="Sikorski A."/>
            <person name="Massaro M."/>
            <person name="Kraberger S."/>
            <person name="Young L.M."/>
            <person name="Smalley D."/>
            <person name="Martin D.P."/>
            <person name="Varsani A."/>
        </authorList>
    </citation>
    <scope>NUCLEOTIDE SEQUENCE [LARGE SCALE GENOMIC DNA]</scope>
    <source>
        <strain evidence="2">P14</strain>
    </source>
</reference>
<dbReference type="Proteomes" id="UP000100660">
    <property type="component" value="Segment"/>
</dbReference>
<name>T1YRV6_9VIRU</name>
<evidence type="ECO:0000256" key="1">
    <source>
        <dbReference type="SAM" id="MobiDB-lite"/>
    </source>
</evidence>
<dbReference type="EMBL" id="KF371632">
    <property type="protein sequence ID" value="AGU67650.1"/>
    <property type="molecule type" value="Genomic_DNA"/>
</dbReference>
<proteinExistence type="predicted"/>
<dbReference type="OrthoDB" id="7982at10239"/>
<keyword evidence="3" id="KW-1185">Reference proteome</keyword>
<dbReference type="GeneID" id="22284077"/>
<protein>
    <submittedName>
        <fullName evidence="2">Capsid protein</fullName>
    </submittedName>
</protein>
<sequence length="305" mass="34728">MPGYRSKRKYRRTSRKGGRSLRRRSGYRKSSKGRRFLRGRRGMSRKALLNVTSRKKRDTMLSYTNVSTSSQIGSANYVVGPAVLAGGAQRFFLWCATARGISTYNNFDASLIDQSSRTATNCYMRGLKERIRISTDDGMPWLWRRICFTSRNLNLRGYQTGAGTSYSPAFLTSAGFMRGVNQPYNDSYINDLLWKGTLGKDWNDFMTATVDNRRVDVKYDKTTTIAAGNEEGCIREFNRWHPMNKSLVYDDEEAGDEAAGSVFSVTDKRGMGDYYVMDIFDPRSGSTSASHLSFRPDATLYWHER</sequence>
<evidence type="ECO:0000313" key="2">
    <source>
        <dbReference type="EMBL" id="AGU67650.1"/>
    </source>
</evidence>
<feature type="region of interest" description="Disordered" evidence="1">
    <location>
        <begin position="1"/>
        <end position="33"/>
    </location>
</feature>
<organism evidence="2 3">
    <name type="scientific">Faeces associated gemycircularvirus 10</name>
    <dbReference type="NCBI Taxonomy" id="1391025"/>
    <lineage>
        <taxon>Viruses</taxon>
        <taxon>Monodnaviria</taxon>
        <taxon>Shotokuvirae</taxon>
        <taxon>Cressdnaviricota</taxon>
        <taxon>Repensiviricetes</taxon>
        <taxon>Geplafuvirales</taxon>
        <taxon>Genomoviridae</taxon>
        <taxon>Gemygorvirus</taxon>
        <taxon>Gemygorvirus stara1</taxon>
    </lineage>
</organism>
<evidence type="ECO:0000313" key="3">
    <source>
        <dbReference type="Proteomes" id="UP000100660"/>
    </source>
</evidence>
<dbReference type="KEGG" id="vg:22284077"/>
<accession>T1YRV6</accession>